<dbReference type="Proteomes" id="UP000773614">
    <property type="component" value="Unassembled WGS sequence"/>
</dbReference>
<keyword evidence="2" id="KW-1185">Reference proteome</keyword>
<sequence length="101" mass="11375">MHLAQILLPVRDPRGRRFDAAAFDRVRSELTERFGGLTAFTRAPAEGLWKGGGGTEADDIAVFEVMTETLDRAWWAGYRRDLEARFAQQAIVVRVQAIELI</sequence>
<name>A0A964T2Q6_9HYPH</name>
<evidence type="ECO:0000313" key="1">
    <source>
        <dbReference type="EMBL" id="MYZ47280.1"/>
    </source>
</evidence>
<organism evidence="1 2">
    <name type="scientific">Propylenella binzhouense</name>
    <dbReference type="NCBI Taxonomy" id="2555902"/>
    <lineage>
        <taxon>Bacteria</taxon>
        <taxon>Pseudomonadati</taxon>
        <taxon>Pseudomonadota</taxon>
        <taxon>Alphaproteobacteria</taxon>
        <taxon>Hyphomicrobiales</taxon>
        <taxon>Propylenellaceae</taxon>
        <taxon>Propylenella</taxon>
    </lineage>
</organism>
<comment type="caution">
    <text evidence="1">The sequence shown here is derived from an EMBL/GenBank/DDBJ whole genome shotgun (WGS) entry which is preliminary data.</text>
</comment>
<dbReference type="OrthoDB" id="8778976at2"/>
<gene>
    <name evidence="1" type="ORF">E4O86_06080</name>
</gene>
<dbReference type="AlphaFoldDB" id="A0A964T2Q6"/>
<dbReference type="RefSeq" id="WP_161139630.1">
    <property type="nucleotide sequence ID" value="NZ_SPKJ01000012.1"/>
</dbReference>
<protein>
    <submittedName>
        <fullName evidence="1">Uncharacterized protein</fullName>
    </submittedName>
</protein>
<proteinExistence type="predicted"/>
<evidence type="ECO:0000313" key="2">
    <source>
        <dbReference type="Proteomes" id="UP000773614"/>
    </source>
</evidence>
<reference evidence="1" key="1">
    <citation type="submission" date="2019-03" db="EMBL/GenBank/DDBJ databases">
        <title>Afifella sp. nov., isolated from activated sludge.</title>
        <authorList>
            <person name="Li Q."/>
            <person name="Liu Y."/>
        </authorList>
    </citation>
    <scope>NUCLEOTIDE SEQUENCE</scope>
    <source>
        <strain evidence="1">L72</strain>
    </source>
</reference>
<dbReference type="EMBL" id="SPKJ01000012">
    <property type="protein sequence ID" value="MYZ47280.1"/>
    <property type="molecule type" value="Genomic_DNA"/>
</dbReference>
<accession>A0A964T2Q6</accession>